<comment type="subcellular location">
    <subcellularLocation>
        <location evidence="1 6">Cell membrane</location>
        <topology evidence="1 6">Multi-pass membrane protein</topology>
    </subcellularLocation>
</comment>
<feature type="transmembrane region" description="Helical" evidence="6">
    <location>
        <begin position="509"/>
        <end position="531"/>
    </location>
</feature>
<feature type="transmembrane region" description="Helical" evidence="6">
    <location>
        <begin position="105"/>
        <end position="124"/>
    </location>
</feature>
<evidence type="ECO:0000259" key="7">
    <source>
        <dbReference type="Pfam" id="PF02687"/>
    </source>
</evidence>
<evidence type="ECO:0000256" key="6">
    <source>
        <dbReference type="PIRNR" id="PIRNR018968"/>
    </source>
</evidence>
<evidence type="ECO:0000313" key="9">
    <source>
        <dbReference type="Proteomes" id="UP000464754"/>
    </source>
</evidence>
<protein>
    <submittedName>
        <fullName evidence="8">ABC transporter permease</fullName>
    </submittedName>
</protein>
<dbReference type="PANTHER" id="PTHR46795:SF3">
    <property type="entry name" value="ABC TRANSPORTER PERMEASE"/>
    <property type="match status" value="1"/>
</dbReference>
<keyword evidence="3 6" id="KW-0812">Transmembrane</keyword>
<dbReference type="InterPro" id="IPR052536">
    <property type="entry name" value="ABC-4_Integral_Memb_Prot"/>
</dbReference>
<proteinExistence type="inferred from homology"/>
<comment type="similarity">
    <text evidence="6">Belongs to the ABC-4 integral membrane protein family.</text>
</comment>
<accession>A0A6N4THR4</accession>
<dbReference type="GO" id="GO:0005886">
    <property type="term" value="C:plasma membrane"/>
    <property type="evidence" value="ECO:0007669"/>
    <property type="project" value="UniProtKB-SubCell"/>
</dbReference>
<dbReference type="InterPro" id="IPR003838">
    <property type="entry name" value="ABC3_permease_C"/>
</dbReference>
<evidence type="ECO:0000313" key="8">
    <source>
        <dbReference type="EMBL" id="BBK21642.1"/>
    </source>
</evidence>
<feature type="transmembrane region" description="Helical" evidence="6">
    <location>
        <begin position="232"/>
        <end position="258"/>
    </location>
</feature>
<reference evidence="9" key="1">
    <citation type="submission" date="2019-05" db="EMBL/GenBank/DDBJ databases">
        <title>Complete genome sequencing of Absiella argi strain JCM 30884.</title>
        <authorList>
            <person name="Sakamoto M."/>
            <person name="Murakami T."/>
            <person name="Mori H."/>
        </authorList>
    </citation>
    <scope>NUCLEOTIDE SEQUENCE [LARGE SCALE GENOMIC DNA]</scope>
    <source>
        <strain evidence="9">JCM 30884</strain>
    </source>
</reference>
<dbReference type="RefSeq" id="WP_163051455.1">
    <property type="nucleotide sequence ID" value="NZ_AP019695.1"/>
</dbReference>
<dbReference type="InterPro" id="IPR027022">
    <property type="entry name" value="ABC_permease_BceB-typ"/>
</dbReference>
<sequence length="628" mass="71948">MRMFSLAVQNFKSSFRSYVSLILSLAFTILVLYNFSSLLNSGILNQLGETNARNIEICIQVLSFVIGCFMFFFIWYSTNVFLTKRKKEIGIYAFMGLSNQKIGKLYMIETILIGCVSLLLGIIFGILTSQLFVMILMAISSIAIDIHFSISLSSILSTSLIFLVMYMIFVGKGYINIVRSSVLSMLNANRQNEYVKQNIFILLIKAIFGIGFMAAGFYLATKDAGMEVMFNVLSAVIFVVIGIYFIFGGFLPLCIQALTKRKKFLYKKERTLWINSIVFRMKKNYRTLAIVCVLMLCSITALAFGFAMKNRYNSMVHFENTYTFQILSDRTGRKEEFKKDIEKQNSVSYASNVEVNVIDKKYTNTTYSTPVAVIPYSQIKTLAKDTNMEFALPMPSNDEYIELHHIYLMSLTNDSITRKEMINGIDYTSIKKTATPYLGYLQENMDYMIVNDEVYEQMKPLGQSFYMYNYKIKQPENFAASVESLQANPHCHGLVKIDPNREDIKWIKILYSVSIFVFMVFVFASGSILFMKLYNDAFDEKERFDILKKIGVSHKVLKKSIAKELAFSYVSTLFVMSISSYFSVKAIGNLMQASSLLSVNVISALIIYAFFFLCYLVSNYLYQKQLRL</sequence>
<keyword evidence="5 6" id="KW-0472">Membrane</keyword>
<evidence type="ECO:0000256" key="1">
    <source>
        <dbReference type="ARBA" id="ARBA00004651"/>
    </source>
</evidence>
<evidence type="ECO:0000256" key="4">
    <source>
        <dbReference type="ARBA" id="ARBA00022989"/>
    </source>
</evidence>
<keyword evidence="2 6" id="KW-1003">Cell membrane</keyword>
<feature type="transmembrane region" description="Helical" evidence="6">
    <location>
        <begin position="156"/>
        <end position="178"/>
    </location>
</feature>
<keyword evidence="4 6" id="KW-1133">Transmembrane helix</keyword>
<dbReference type="EMBL" id="AP019695">
    <property type="protein sequence ID" value="BBK21642.1"/>
    <property type="molecule type" value="Genomic_DNA"/>
</dbReference>
<feature type="transmembrane region" description="Helical" evidence="6">
    <location>
        <begin position="565"/>
        <end position="584"/>
    </location>
</feature>
<feature type="transmembrane region" description="Helical" evidence="6">
    <location>
        <begin position="57"/>
        <end position="76"/>
    </location>
</feature>
<name>A0A6N4THR4_9FIRM</name>
<dbReference type="PANTHER" id="PTHR46795">
    <property type="entry name" value="ABC TRANSPORTER PERMEASE-RELATED-RELATED"/>
    <property type="match status" value="1"/>
</dbReference>
<dbReference type="Pfam" id="PF02687">
    <property type="entry name" value="FtsX"/>
    <property type="match status" value="1"/>
</dbReference>
<feature type="domain" description="ABC3 transporter permease C-terminal" evidence="7">
    <location>
        <begin position="61"/>
        <end position="171"/>
    </location>
</feature>
<gene>
    <name evidence="8" type="ORF">Aargi30884_05450</name>
</gene>
<keyword evidence="9" id="KW-1185">Reference proteome</keyword>
<dbReference type="Proteomes" id="UP000464754">
    <property type="component" value="Chromosome"/>
</dbReference>
<dbReference type="GO" id="GO:0055085">
    <property type="term" value="P:transmembrane transport"/>
    <property type="evidence" value="ECO:0007669"/>
    <property type="project" value="UniProtKB-UniRule"/>
</dbReference>
<keyword evidence="6" id="KW-0813">Transport</keyword>
<feature type="transmembrane region" description="Helical" evidence="6">
    <location>
        <begin position="596"/>
        <end position="622"/>
    </location>
</feature>
<dbReference type="AlphaFoldDB" id="A0A6N4THR4"/>
<evidence type="ECO:0000256" key="5">
    <source>
        <dbReference type="ARBA" id="ARBA00023136"/>
    </source>
</evidence>
<evidence type="ECO:0000256" key="2">
    <source>
        <dbReference type="ARBA" id="ARBA00022475"/>
    </source>
</evidence>
<organism evidence="8 9">
    <name type="scientific">Amedibacterium intestinale</name>
    <dbReference type="NCBI Taxonomy" id="2583452"/>
    <lineage>
        <taxon>Bacteria</taxon>
        <taxon>Bacillati</taxon>
        <taxon>Bacillota</taxon>
        <taxon>Erysipelotrichia</taxon>
        <taxon>Erysipelotrichales</taxon>
        <taxon>Erysipelotrichaceae</taxon>
        <taxon>Amedibacterium</taxon>
    </lineage>
</organism>
<feature type="transmembrane region" description="Helical" evidence="6">
    <location>
        <begin position="15"/>
        <end position="36"/>
    </location>
</feature>
<evidence type="ECO:0000256" key="3">
    <source>
        <dbReference type="ARBA" id="ARBA00022692"/>
    </source>
</evidence>
<feature type="transmembrane region" description="Helical" evidence="6">
    <location>
        <begin position="288"/>
        <end position="308"/>
    </location>
</feature>
<dbReference type="PIRSF" id="PIRSF018968">
    <property type="entry name" value="ABC_permease_BceB"/>
    <property type="match status" value="1"/>
</dbReference>
<feature type="transmembrane region" description="Helical" evidence="6">
    <location>
        <begin position="199"/>
        <end position="220"/>
    </location>
</feature>
<dbReference type="KEGG" id="aarg:Aargi30884_05450"/>